<name>A0A1E1J200_LEIGU</name>
<evidence type="ECO:0000256" key="1">
    <source>
        <dbReference type="SAM" id="Phobius"/>
    </source>
</evidence>
<feature type="transmembrane region" description="Helical" evidence="1">
    <location>
        <begin position="63"/>
        <end position="81"/>
    </location>
</feature>
<dbReference type="AlphaFoldDB" id="A0A1E1J200"/>
<sequence>MYSISTCTVYLGFCSYLCPTVSLGSPPLPSLAFTIILSSSSLPQILIFFSLSPPTQSRPLPLSISFFLPSATYCALVLPSPKGATPSSPLSVPFFSPCSSLLSPAFCCCLCTLVPTLSTLVTLSLTLCLSCKCPLLFQSTSYCCPVHLCGASIVRVQKVQSPRHPDTHCAHIAKYRNEREKRTNHTVHLIHFKTATTAAK</sequence>
<feature type="transmembrane region" description="Helical" evidence="1">
    <location>
        <begin position="31"/>
        <end position="51"/>
    </location>
</feature>
<organism evidence="2">
    <name type="scientific">Leishmania guyanensis</name>
    <dbReference type="NCBI Taxonomy" id="5670"/>
    <lineage>
        <taxon>Eukaryota</taxon>
        <taxon>Discoba</taxon>
        <taxon>Euglenozoa</taxon>
        <taxon>Kinetoplastea</taxon>
        <taxon>Metakinetoplastina</taxon>
        <taxon>Trypanosomatida</taxon>
        <taxon>Trypanosomatidae</taxon>
        <taxon>Leishmaniinae</taxon>
        <taxon>Leishmania</taxon>
        <taxon>Leishmania guyanensis species complex</taxon>
    </lineage>
</organism>
<feature type="transmembrane region" description="Helical" evidence="1">
    <location>
        <begin position="101"/>
        <end position="129"/>
    </location>
</feature>
<evidence type="ECO:0000313" key="2">
    <source>
        <dbReference type="EMBL" id="CCM17605.1"/>
    </source>
</evidence>
<gene>
    <name evidence="2" type="primary">LgM4147LRVhigh.30.01680.00030</name>
    <name evidence="2" type="ORF">BN36_3051040</name>
</gene>
<keyword evidence="1" id="KW-1133">Transmembrane helix</keyword>
<reference evidence="2" key="1">
    <citation type="submission" date="2012-08" db="EMBL/GenBank/DDBJ databases">
        <title>Comparative genomics of metastatic and non-metastatic Leishmania guyanensis provides insights into polygenic factors involved in Leishmania RNA virus infection.</title>
        <authorList>
            <person name="Smith D."/>
            <person name="Hertz-Fowler C."/>
            <person name="Martin R."/>
            <person name="Dickens N."/>
            <person name="Fasel N."/>
            <person name="Falquet L."/>
            <person name="Beverley S."/>
            <person name="Zangger H."/>
            <person name="Calderon-Copete S."/>
            <person name="Mottram J."/>
            <person name="Xenarios I."/>
        </authorList>
    </citation>
    <scope>NUCLEOTIDE SEQUENCE</scope>
    <source>
        <strain evidence="2">MHOM/BR/75/M4147/SSU:IR2SAT-LUC</strain>
    </source>
</reference>
<accession>A0A1E1J200</accession>
<keyword evidence="1" id="KW-0812">Transmembrane</keyword>
<proteinExistence type="predicted"/>
<keyword evidence="1" id="KW-0472">Membrane</keyword>
<dbReference type="EMBL" id="CALQ01001345">
    <property type="protein sequence ID" value="CCM17605.1"/>
    <property type="molecule type" value="Genomic_DNA"/>
</dbReference>
<protein>
    <submittedName>
        <fullName evidence="2">Uncharacterized protein</fullName>
    </submittedName>
</protein>